<keyword evidence="2" id="KW-0812">Transmembrane</keyword>
<keyword evidence="2" id="KW-0472">Membrane</keyword>
<feature type="region of interest" description="Disordered" evidence="1">
    <location>
        <begin position="55"/>
        <end position="116"/>
    </location>
</feature>
<evidence type="ECO:0000313" key="4">
    <source>
        <dbReference type="Proteomes" id="UP000586918"/>
    </source>
</evidence>
<protein>
    <submittedName>
        <fullName evidence="3">Uncharacterized protein</fullName>
    </submittedName>
</protein>
<evidence type="ECO:0000256" key="1">
    <source>
        <dbReference type="SAM" id="MobiDB-lite"/>
    </source>
</evidence>
<accession>A0A848DK16</accession>
<keyword evidence="2" id="KW-1133">Transmembrane helix</keyword>
<feature type="compositionally biased region" description="Low complexity" evidence="1">
    <location>
        <begin position="84"/>
        <end position="95"/>
    </location>
</feature>
<name>A0A848DK16_9PSEU</name>
<gene>
    <name evidence="3" type="ORF">HF519_15185</name>
</gene>
<dbReference type="AlphaFoldDB" id="A0A848DK16"/>
<evidence type="ECO:0000313" key="3">
    <source>
        <dbReference type="EMBL" id="NMH92889.1"/>
    </source>
</evidence>
<reference evidence="3 4" key="1">
    <citation type="submission" date="2020-04" db="EMBL/GenBank/DDBJ databases">
        <authorList>
            <person name="Klaysubun C."/>
            <person name="Duangmal K."/>
            <person name="Lipun K."/>
        </authorList>
    </citation>
    <scope>NUCLEOTIDE SEQUENCE [LARGE SCALE GENOMIC DNA]</scope>
    <source>
        <strain evidence="3 4">DSM 45300</strain>
    </source>
</reference>
<feature type="transmembrane region" description="Helical" evidence="2">
    <location>
        <begin position="27"/>
        <end position="45"/>
    </location>
</feature>
<proteinExistence type="predicted"/>
<dbReference type="EMBL" id="JAAXKZ010000051">
    <property type="protein sequence ID" value="NMH92889.1"/>
    <property type="molecule type" value="Genomic_DNA"/>
</dbReference>
<keyword evidence="4" id="KW-1185">Reference proteome</keyword>
<evidence type="ECO:0000256" key="2">
    <source>
        <dbReference type="SAM" id="Phobius"/>
    </source>
</evidence>
<dbReference type="RefSeq" id="WP_169413595.1">
    <property type="nucleotide sequence ID" value="NZ_JAAXKZ010000051.1"/>
</dbReference>
<sequence>MLIAVLVAVAFACLVLGVVLAEITVTYVAFGVSLLGIAVLAFASIRKRRGARSAEVPGRLADEVGPGEPGADEQPGPPAGESGGTASSGTSVHSSPCDDAASAEEPERAAVESGADLGVEDPIQARIVHVVPGRRRYHTPECRLLNSHADEQITLEEAHEEGFSACTTCIPDGSDLVSSPVRD</sequence>
<comment type="caution">
    <text evidence="3">The sequence shown here is derived from an EMBL/GenBank/DDBJ whole genome shotgun (WGS) entry which is preliminary data.</text>
</comment>
<organism evidence="3 4">
    <name type="scientific">Pseudonocardia bannensis</name>
    <dbReference type="NCBI Taxonomy" id="630973"/>
    <lineage>
        <taxon>Bacteria</taxon>
        <taxon>Bacillati</taxon>
        <taxon>Actinomycetota</taxon>
        <taxon>Actinomycetes</taxon>
        <taxon>Pseudonocardiales</taxon>
        <taxon>Pseudonocardiaceae</taxon>
        <taxon>Pseudonocardia</taxon>
    </lineage>
</organism>
<dbReference type="Proteomes" id="UP000586918">
    <property type="component" value="Unassembled WGS sequence"/>
</dbReference>